<accession>A0AAW2FZJ4</accession>
<keyword evidence="1" id="KW-0472">Membrane</keyword>
<keyword evidence="1" id="KW-0812">Transmembrane</keyword>
<proteinExistence type="predicted"/>
<evidence type="ECO:0000313" key="3">
    <source>
        <dbReference type="Proteomes" id="UP001430953"/>
    </source>
</evidence>
<gene>
    <name evidence="2" type="ORF">PUN28_006747</name>
</gene>
<feature type="transmembrane region" description="Helical" evidence="1">
    <location>
        <begin position="6"/>
        <end position="23"/>
    </location>
</feature>
<comment type="caution">
    <text evidence="2">The sequence shown here is derived from an EMBL/GenBank/DDBJ whole genome shotgun (WGS) entry which is preliminary data.</text>
</comment>
<sequence>MLTYLYIQILITFLYVNLFDYFHPHLYVPRYIRVPGPSRRTRIVASE</sequence>
<keyword evidence="3" id="KW-1185">Reference proteome</keyword>
<evidence type="ECO:0000313" key="2">
    <source>
        <dbReference type="EMBL" id="KAL0121446.1"/>
    </source>
</evidence>
<dbReference type="EMBL" id="JADYXP020000006">
    <property type="protein sequence ID" value="KAL0121446.1"/>
    <property type="molecule type" value="Genomic_DNA"/>
</dbReference>
<evidence type="ECO:0008006" key="4">
    <source>
        <dbReference type="Google" id="ProtNLM"/>
    </source>
</evidence>
<evidence type="ECO:0000256" key="1">
    <source>
        <dbReference type="SAM" id="Phobius"/>
    </source>
</evidence>
<keyword evidence="1" id="KW-1133">Transmembrane helix</keyword>
<protein>
    <recommendedName>
        <fullName evidence="4">Photosystem II protein T</fullName>
    </recommendedName>
</protein>
<dbReference type="Proteomes" id="UP001430953">
    <property type="component" value="Unassembled WGS sequence"/>
</dbReference>
<dbReference type="AlphaFoldDB" id="A0AAW2FZJ4"/>
<reference evidence="2 3" key="1">
    <citation type="submission" date="2023-03" db="EMBL/GenBank/DDBJ databases">
        <title>High recombination rates correlate with genetic variation in Cardiocondyla obscurior ants.</title>
        <authorList>
            <person name="Errbii M."/>
        </authorList>
    </citation>
    <scope>NUCLEOTIDE SEQUENCE [LARGE SCALE GENOMIC DNA]</scope>
    <source>
        <strain evidence="2">Alpha-2009</strain>
        <tissue evidence="2">Whole body</tissue>
    </source>
</reference>
<organism evidence="2 3">
    <name type="scientific">Cardiocondyla obscurior</name>
    <dbReference type="NCBI Taxonomy" id="286306"/>
    <lineage>
        <taxon>Eukaryota</taxon>
        <taxon>Metazoa</taxon>
        <taxon>Ecdysozoa</taxon>
        <taxon>Arthropoda</taxon>
        <taxon>Hexapoda</taxon>
        <taxon>Insecta</taxon>
        <taxon>Pterygota</taxon>
        <taxon>Neoptera</taxon>
        <taxon>Endopterygota</taxon>
        <taxon>Hymenoptera</taxon>
        <taxon>Apocrita</taxon>
        <taxon>Aculeata</taxon>
        <taxon>Formicoidea</taxon>
        <taxon>Formicidae</taxon>
        <taxon>Myrmicinae</taxon>
        <taxon>Cardiocondyla</taxon>
    </lineage>
</organism>
<name>A0AAW2FZJ4_9HYME</name>